<keyword evidence="1" id="KW-0812">Transmembrane</keyword>
<accession>A0A7K3TJW2</accession>
<protein>
    <submittedName>
        <fullName evidence="2">Uncharacterized protein</fullName>
    </submittedName>
</protein>
<sequence>MTSATANNIGVQGINASDPNIAKAPVVEHKDEGKTRRIVLQVVKQVVVFVFAIMMLYPILWMIASS</sequence>
<feature type="transmembrane region" description="Helical" evidence="1">
    <location>
        <begin position="46"/>
        <end position="64"/>
    </location>
</feature>
<evidence type="ECO:0000313" key="3">
    <source>
        <dbReference type="Proteomes" id="UP000469763"/>
    </source>
</evidence>
<evidence type="ECO:0000313" key="2">
    <source>
        <dbReference type="EMBL" id="NEG79395.1"/>
    </source>
</evidence>
<keyword evidence="3" id="KW-1185">Reference proteome</keyword>
<keyword evidence="1" id="KW-1133">Transmembrane helix</keyword>
<dbReference type="Proteomes" id="UP000469763">
    <property type="component" value="Unassembled WGS sequence"/>
</dbReference>
<proteinExistence type="predicted"/>
<feature type="non-terminal residue" evidence="2">
    <location>
        <position position="66"/>
    </location>
</feature>
<dbReference type="RefSeq" id="WP_204314388.1">
    <property type="nucleotide sequence ID" value="NZ_WHZY01000040.1"/>
</dbReference>
<evidence type="ECO:0000256" key="1">
    <source>
        <dbReference type="SAM" id="Phobius"/>
    </source>
</evidence>
<name>A0A7K3TJW2_9BIFI</name>
<organism evidence="2 3">
    <name type="scientific">Bifidobacterium avesanii</name>
    <dbReference type="NCBI Taxonomy" id="1798157"/>
    <lineage>
        <taxon>Bacteria</taxon>
        <taxon>Bacillati</taxon>
        <taxon>Actinomycetota</taxon>
        <taxon>Actinomycetes</taxon>
        <taxon>Bifidobacteriales</taxon>
        <taxon>Bifidobacteriaceae</taxon>
        <taxon>Bifidobacterium</taxon>
    </lineage>
</organism>
<dbReference type="EMBL" id="WHZY01000040">
    <property type="protein sequence ID" value="NEG79395.1"/>
    <property type="molecule type" value="Genomic_DNA"/>
</dbReference>
<dbReference type="AlphaFoldDB" id="A0A7K3TJW2"/>
<reference evidence="2 3" key="1">
    <citation type="submission" date="2019-10" db="EMBL/GenBank/DDBJ databases">
        <title>Bifidobacterium from non-human primates.</title>
        <authorList>
            <person name="Modesto M."/>
        </authorList>
    </citation>
    <scope>NUCLEOTIDE SEQUENCE [LARGE SCALE GENOMIC DNA]</scope>
    <source>
        <strain evidence="2 3">TREC</strain>
    </source>
</reference>
<comment type="caution">
    <text evidence="2">The sequence shown here is derived from an EMBL/GenBank/DDBJ whole genome shotgun (WGS) entry which is preliminary data.</text>
</comment>
<keyword evidence="1" id="KW-0472">Membrane</keyword>
<gene>
    <name evidence="2" type="ORF">GFD22_10565</name>
</gene>